<feature type="region of interest" description="Disordered" evidence="1">
    <location>
        <begin position="65"/>
        <end position="92"/>
    </location>
</feature>
<proteinExistence type="predicted"/>
<evidence type="ECO:0000313" key="3">
    <source>
        <dbReference type="EMBL" id="MDT0343133.1"/>
    </source>
</evidence>
<keyword evidence="4" id="KW-1185">Reference proteome</keyword>
<dbReference type="EMBL" id="JAVREL010000005">
    <property type="protein sequence ID" value="MDT0343133.1"/>
    <property type="molecule type" value="Genomic_DNA"/>
</dbReference>
<reference evidence="4" key="1">
    <citation type="submission" date="2023-07" db="EMBL/GenBank/DDBJ databases">
        <title>30 novel species of actinomycetes from the DSMZ collection.</title>
        <authorList>
            <person name="Nouioui I."/>
        </authorList>
    </citation>
    <scope>NUCLEOTIDE SEQUENCE [LARGE SCALE GENOMIC DNA]</scope>
    <source>
        <strain evidence="4">DSM 44938</strain>
    </source>
</reference>
<name>A0ABU2MQF5_9ACTN</name>
<dbReference type="Proteomes" id="UP001183246">
    <property type="component" value="Unassembled WGS sequence"/>
</dbReference>
<dbReference type="SUPFAM" id="SSF47413">
    <property type="entry name" value="lambda repressor-like DNA-binding domains"/>
    <property type="match status" value="1"/>
</dbReference>
<feature type="compositionally biased region" description="Low complexity" evidence="1">
    <location>
        <begin position="67"/>
        <end position="79"/>
    </location>
</feature>
<keyword evidence="2" id="KW-0472">Membrane</keyword>
<evidence type="ECO:0000256" key="1">
    <source>
        <dbReference type="SAM" id="MobiDB-lite"/>
    </source>
</evidence>
<gene>
    <name evidence="3" type="ORF">RM590_10970</name>
</gene>
<dbReference type="InterPro" id="IPR001387">
    <property type="entry name" value="Cro/C1-type_HTH"/>
</dbReference>
<dbReference type="CDD" id="cd00093">
    <property type="entry name" value="HTH_XRE"/>
    <property type="match status" value="1"/>
</dbReference>
<evidence type="ECO:0000313" key="4">
    <source>
        <dbReference type="Proteomes" id="UP001183246"/>
    </source>
</evidence>
<evidence type="ECO:0000256" key="2">
    <source>
        <dbReference type="SAM" id="Phobius"/>
    </source>
</evidence>
<feature type="transmembrane region" description="Helical" evidence="2">
    <location>
        <begin position="94"/>
        <end position="114"/>
    </location>
</feature>
<keyword evidence="2" id="KW-1133">Transmembrane helix</keyword>
<protein>
    <submittedName>
        <fullName evidence="3">Helix-turn-helix transcriptional regulator</fullName>
    </submittedName>
</protein>
<organism evidence="3 4">
    <name type="scientific">Streptomyces litchfieldiae</name>
    <dbReference type="NCBI Taxonomy" id="3075543"/>
    <lineage>
        <taxon>Bacteria</taxon>
        <taxon>Bacillati</taxon>
        <taxon>Actinomycetota</taxon>
        <taxon>Actinomycetes</taxon>
        <taxon>Kitasatosporales</taxon>
        <taxon>Streptomycetaceae</taxon>
        <taxon>Streptomyces</taxon>
    </lineage>
</organism>
<keyword evidence="2" id="KW-0812">Transmembrane</keyword>
<dbReference type="InterPro" id="IPR010982">
    <property type="entry name" value="Lambda_DNA-bd_dom_sf"/>
</dbReference>
<sequence>MSYGTLAKRLHMSASTLHRYCKGEGLPPEFSTVERFARLCKATPEELMELHRRWIAADAARERARRPPSAVASEPGVAVPGPPPPRKGPRRRRVAALGGAVAVAFAVALAVNLLPGDGTGEGDTGAADVRDDGGSPAPFAVTTRPHAMDPCEFGFLVDAPTTEVPPPPFAQEAPGWVRALDAVVADEQLIELTIQGTENRTVVLQDMHVRVVEMAEPLPWNLYGGYSACGGGPVETAEFAVDLDAAAPEVTAGQGQDDFPLWVDEAEPLVLYVNAGVAEHDVTWYLELTWSSGDETGTLRVDNGGEPFRLSASTGQTRWSYVIGGTEWFDPGTAYDAEQ</sequence>
<accession>A0ABU2MQF5</accession>
<dbReference type="Pfam" id="PF13560">
    <property type="entry name" value="HTH_31"/>
    <property type="match status" value="1"/>
</dbReference>
<comment type="caution">
    <text evidence="3">The sequence shown here is derived from an EMBL/GenBank/DDBJ whole genome shotgun (WGS) entry which is preliminary data.</text>
</comment>